<evidence type="ECO:0000313" key="4">
    <source>
        <dbReference type="Proteomes" id="UP000006701"/>
    </source>
</evidence>
<dbReference type="AlphaFoldDB" id="A1CPV4"/>
<reference evidence="3 4" key="1">
    <citation type="journal article" date="2008" name="PLoS Genet.">
        <title>Genomic islands in the pathogenic filamentous fungus Aspergillus fumigatus.</title>
        <authorList>
            <person name="Fedorova N.D."/>
            <person name="Khaldi N."/>
            <person name="Joardar V.S."/>
            <person name="Maiti R."/>
            <person name="Amedeo P."/>
            <person name="Anderson M.J."/>
            <person name="Crabtree J."/>
            <person name="Silva J.C."/>
            <person name="Badger J.H."/>
            <person name="Albarraq A."/>
            <person name="Angiuoli S."/>
            <person name="Bussey H."/>
            <person name="Bowyer P."/>
            <person name="Cotty P.J."/>
            <person name="Dyer P.S."/>
            <person name="Egan A."/>
            <person name="Galens K."/>
            <person name="Fraser-Liggett C.M."/>
            <person name="Haas B.J."/>
            <person name="Inman J.M."/>
            <person name="Kent R."/>
            <person name="Lemieux S."/>
            <person name="Malavazi I."/>
            <person name="Orvis J."/>
            <person name="Roemer T."/>
            <person name="Ronning C.M."/>
            <person name="Sundaram J.P."/>
            <person name="Sutton G."/>
            <person name="Turner G."/>
            <person name="Venter J.C."/>
            <person name="White O.R."/>
            <person name="Whitty B.R."/>
            <person name="Youngman P."/>
            <person name="Wolfe K.H."/>
            <person name="Goldman G.H."/>
            <person name="Wortman J.R."/>
            <person name="Jiang B."/>
            <person name="Denning D.W."/>
            <person name="Nierman W.C."/>
        </authorList>
    </citation>
    <scope>NUCLEOTIDE SEQUENCE [LARGE SCALE GENOMIC DNA]</scope>
    <source>
        <strain evidence="4">ATCC 1007 / CBS 513.65 / DSM 816 / NCTC 3887 / NRRL 1</strain>
    </source>
</reference>
<dbReference type="GeneID" id="4700866"/>
<dbReference type="Proteomes" id="UP000006701">
    <property type="component" value="Unassembled WGS sequence"/>
</dbReference>
<gene>
    <name evidence="3" type="ORF">ACLA_023900</name>
</gene>
<proteinExistence type="predicted"/>
<accession>A1CPV4</accession>
<dbReference type="InterPro" id="IPR048273">
    <property type="entry name" value="Luciferase"/>
</dbReference>
<dbReference type="HOGENOM" id="CLU_1098282_0_0_1"/>
<feature type="region of interest" description="Disordered" evidence="1">
    <location>
        <begin position="1"/>
        <end position="23"/>
    </location>
</feature>
<name>A1CPV4_ASPCL</name>
<keyword evidence="4" id="KW-1185">Reference proteome</keyword>
<feature type="compositionally biased region" description="Polar residues" evidence="1">
    <location>
        <begin position="9"/>
        <end position="23"/>
    </location>
</feature>
<dbReference type="KEGG" id="act:ACLA_023900"/>
<dbReference type="EMBL" id="DS027059">
    <property type="protein sequence ID" value="EAW07675.1"/>
    <property type="molecule type" value="Genomic_DNA"/>
</dbReference>
<evidence type="ECO:0000259" key="2">
    <source>
        <dbReference type="Pfam" id="PF17648"/>
    </source>
</evidence>
<dbReference type="OrthoDB" id="5358398at2759"/>
<dbReference type="PANTHER" id="PTHR38695">
    <property type="entry name" value="AMINO ACID PERMEASE_ SLC12A DOMAIN-CONTAINING PROTEIN"/>
    <property type="match status" value="1"/>
</dbReference>
<organism evidence="3 4">
    <name type="scientific">Aspergillus clavatus (strain ATCC 1007 / CBS 513.65 / DSM 816 / NCTC 3887 / NRRL 1 / QM 1276 / 107)</name>
    <dbReference type="NCBI Taxonomy" id="344612"/>
    <lineage>
        <taxon>Eukaryota</taxon>
        <taxon>Fungi</taxon>
        <taxon>Dikarya</taxon>
        <taxon>Ascomycota</taxon>
        <taxon>Pezizomycotina</taxon>
        <taxon>Eurotiomycetes</taxon>
        <taxon>Eurotiomycetidae</taxon>
        <taxon>Eurotiales</taxon>
        <taxon>Aspergillaceae</taxon>
        <taxon>Aspergillus</taxon>
        <taxon>Aspergillus subgen. Fumigati</taxon>
    </lineage>
</organism>
<dbReference type="InterPro" id="IPR040841">
    <property type="entry name" value="Luciferase_dom"/>
</dbReference>
<evidence type="ECO:0000256" key="1">
    <source>
        <dbReference type="SAM" id="MobiDB-lite"/>
    </source>
</evidence>
<dbReference type="RefSeq" id="XP_001269101.1">
    <property type="nucleotide sequence ID" value="XM_001269100.1"/>
</dbReference>
<dbReference type="Pfam" id="PF17648">
    <property type="entry name" value="Luciferase"/>
    <property type="match status" value="1"/>
</dbReference>
<feature type="domain" description="Luciferase" evidence="2">
    <location>
        <begin position="225"/>
        <end position="253"/>
    </location>
</feature>
<dbReference type="VEuPathDB" id="FungiDB:ACLA_023900"/>
<evidence type="ECO:0000313" key="3">
    <source>
        <dbReference type="EMBL" id="EAW07675.1"/>
    </source>
</evidence>
<sequence length="253" mass="26704">MHHGISIMIPTQNSKADSSPSSEYQLTSPQLLQTINLAADSKHLPTTPAPPHVLPSALPILILLTCLPSFLLAAHYIRKDYHAFLALGPGGTPSTPTGYARITVLRLLTIPDPLAPPSLPPTLHPKHGFLPHTLAPRHGPRPHVAGIAPHRQTDQKASAANYAALTRAIHGLAAQHPHTLSTGTSCFEKHSTGIFCAAAVAATKSPAIASRVLSPAQARRLTCHGEVCHSHSSDGSLHLALHPADVRAVLEKG</sequence>
<dbReference type="PANTHER" id="PTHR38695:SF1">
    <property type="entry name" value="AMINO ACID PERMEASE_ SLC12A DOMAIN-CONTAINING PROTEIN"/>
    <property type="match status" value="1"/>
</dbReference>
<dbReference type="eggNOG" id="ENOG502S0WG">
    <property type="taxonomic scope" value="Eukaryota"/>
</dbReference>
<protein>
    <recommendedName>
        <fullName evidence="2">Luciferase domain-containing protein</fullName>
    </recommendedName>
</protein>